<protein>
    <submittedName>
        <fullName evidence="2">Uncharacterized protein</fullName>
    </submittedName>
</protein>
<feature type="compositionally biased region" description="Low complexity" evidence="1">
    <location>
        <begin position="213"/>
        <end position="226"/>
    </location>
</feature>
<dbReference type="AlphaFoldDB" id="A0A0U9HVQ1"/>
<keyword evidence="3" id="KW-1185">Reference proteome</keyword>
<dbReference type="Proteomes" id="UP000054558">
    <property type="component" value="Unassembled WGS sequence"/>
</dbReference>
<sequence length="468" mass="50325">MNGEPTRDELRERANRALADLAAYQGGGSYVWVVVREGEKIGGCSTNLRPYQDAFENEVMQAVPMEICATGDALPKTEATFAQNTRTRHTDLHPIVAVLMAKLNEINGHNSPRTMAIKHPDTLPLWFPHRPKVYAERTQAMSLPQLFQVLDAIFGHVRRHVAAIHSLHSAVASHFRVSSVPTRTRACFEAFFDFLRREAEEIGGKPRGARSTPRGGVSPSVGTPPGARLPAAKSPGEANGTTPRGGPRRRGLRNSPTPERTPAGGLFLPSPGPHPSEMVGDLDEDVPILDNPKSTITRGRRAKKGDQIAGGAGKASPKTESESPWAEEDELARGVSRSYKRRRESSRIPPGSFGGAGTPGKRTRVKTEVDDAFAGRAESDLSAHSSTPRVDVPLAMAECAESRPEIQSNGVGVEHSGGAGPELGGKGWDDGDSEHSFDQLLNNVDWEQVENGLRAETEDAGSGGMDRG</sequence>
<dbReference type="EMBL" id="DF237421">
    <property type="protein sequence ID" value="GAQ88950.1"/>
    <property type="molecule type" value="Genomic_DNA"/>
</dbReference>
<proteinExistence type="predicted"/>
<organism evidence="2 3">
    <name type="scientific">Klebsormidium nitens</name>
    <name type="common">Green alga</name>
    <name type="synonym">Ulothrix nitens</name>
    <dbReference type="NCBI Taxonomy" id="105231"/>
    <lineage>
        <taxon>Eukaryota</taxon>
        <taxon>Viridiplantae</taxon>
        <taxon>Streptophyta</taxon>
        <taxon>Klebsormidiophyceae</taxon>
        <taxon>Klebsormidiales</taxon>
        <taxon>Klebsormidiaceae</taxon>
        <taxon>Klebsormidium</taxon>
    </lineage>
</organism>
<name>A0A0U9HVQ1_KLENI</name>
<evidence type="ECO:0000313" key="3">
    <source>
        <dbReference type="Proteomes" id="UP000054558"/>
    </source>
</evidence>
<accession>A0A0U9HVQ1</accession>
<evidence type="ECO:0000313" key="2">
    <source>
        <dbReference type="EMBL" id="GAQ88950.1"/>
    </source>
</evidence>
<feature type="compositionally biased region" description="Gly residues" evidence="1">
    <location>
        <begin position="415"/>
        <end position="426"/>
    </location>
</feature>
<feature type="compositionally biased region" description="Basic and acidic residues" evidence="1">
    <location>
        <begin position="427"/>
        <end position="437"/>
    </location>
</feature>
<reference evidence="2 3" key="1">
    <citation type="journal article" date="2014" name="Nat. Commun.">
        <title>Klebsormidium flaccidum genome reveals primary factors for plant terrestrial adaptation.</title>
        <authorList>
            <person name="Hori K."/>
            <person name="Maruyama F."/>
            <person name="Fujisawa T."/>
            <person name="Togashi T."/>
            <person name="Yamamoto N."/>
            <person name="Seo M."/>
            <person name="Sato S."/>
            <person name="Yamada T."/>
            <person name="Mori H."/>
            <person name="Tajima N."/>
            <person name="Moriyama T."/>
            <person name="Ikeuchi M."/>
            <person name="Watanabe M."/>
            <person name="Wada H."/>
            <person name="Kobayashi K."/>
            <person name="Saito M."/>
            <person name="Masuda T."/>
            <person name="Sasaki-Sekimoto Y."/>
            <person name="Mashiguchi K."/>
            <person name="Awai K."/>
            <person name="Shimojima M."/>
            <person name="Masuda S."/>
            <person name="Iwai M."/>
            <person name="Nobusawa T."/>
            <person name="Narise T."/>
            <person name="Kondo S."/>
            <person name="Saito H."/>
            <person name="Sato R."/>
            <person name="Murakawa M."/>
            <person name="Ihara Y."/>
            <person name="Oshima-Yamada Y."/>
            <person name="Ohtaka K."/>
            <person name="Satoh M."/>
            <person name="Sonobe K."/>
            <person name="Ishii M."/>
            <person name="Ohtani R."/>
            <person name="Kanamori-Sato M."/>
            <person name="Honoki R."/>
            <person name="Miyazaki D."/>
            <person name="Mochizuki H."/>
            <person name="Umetsu J."/>
            <person name="Higashi K."/>
            <person name="Shibata D."/>
            <person name="Kamiya Y."/>
            <person name="Sato N."/>
            <person name="Nakamura Y."/>
            <person name="Tabata S."/>
            <person name="Ida S."/>
            <person name="Kurokawa K."/>
            <person name="Ohta H."/>
        </authorList>
    </citation>
    <scope>NUCLEOTIDE SEQUENCE [LARGE SCALE GENOMIC DNA]</scope>
    <source>
        <strain evidence="2 3">NIES-2285</strain>
    </source>
</reference>
<gene>
    <name evidence="2" type="ORF">KFL_004720090</name>
</gene>
<evidence type="ECO:0000256" key="1">
    <source>
        <dbReference type="SAM" id="MobiDB-lite"/>
    </source>
</evidence>
<feature type="region of interest" description="Disordered" evidence="1">
    <location>
        <begin position="401"/>
        <end position="468"/>
    </location>
</feature>
<feature type="region of interest" description="Disordered" evidence="1">
    <location>
        <begin position="203"/>
        <end position="369"/>
    </location>
</feature>